<accession>A0A376FQ08</accession>
<protein>
    <submittedName>
        <fullName evidence="1">Fumarate hydratase class I, anaerobic</fullName>
        <ecNumber evidence="1">4.2.1.2</ecNumber>
    </submittedName>
</protein>
<gene>
    <name evidence="1" type="primary">fumB_2</name>
    <name evidence="1" type="ORF">NCTC12123_06332</name>
</gene>
<evidence type="ECO:0000313" key="1">
    <source>
        <dbReference type="EMBL" id="STD27706.1"/>
    </source>
</evidence>
<dbReference type="GO" id="GO:0004333">
    <property type="term" value="F:fumarate hydratase activity"/>
    <property type="evidence" value="ECO:0007669"/>
    <property type="project" value="UniProtKB-EC"/>
</dbReference>
<evidence type="ECO:0000313" key="2">
    <source>
        <dbReference type="Proteomes" id="UP000255163"/>
    </source>
</evidence>
<dbReference type="EC" id="4.2.1.2" evidence="1"/>
<keyword evidence="1" id="KW-0456">Lyase</keyword>
<reference evidence="1 2" key="1">
    <citation type="submission" date="2018-06" db="EMBL/GenBank/DDBJ databases">
        <authorList>
            <consortium name="Pathogen Informatics"/>
            <person name="Doyle S."/>
        </authorList>
    </citation>
    <scope>NUCLEOTIDE SEQUENCE [LARGE SCALE GENOMIC DNA]</scope>
    <source>
        <strain evidence="1 2">NCTC12123</strain>
    </source>
</reference>
<dbReference type="EMBL" id="UFYI01000007">
    <property type="protein sequence ID" value="STD27706.1"/>
    <property type="molecule type" value="Genomic_DNA"/>
</dbReference>
<dbReference type="AlphaFoldDB" id="A0A376FQ08"/>
<sequence length="39" mass="4654">MSNKPFFYQTPFPLSHDDTEYYLLTKEHVSVAEFEARKS</sequence>
<organism evidence="1 2">
    <name type="scientific">Enterobacter asburiae</name>
    <dbReference type="NCBI Taxonomy" id="61645"/>
    <lineage>
        <taxon>Bacteria</taxon>
        <taxon>Pseudomonadati</taxon>
        <taxon>Pseudomonadota</taxon>
        <taxon>Gammaproteobacteria</taxon>
        <taxon>Enterobacterales</taxon>
        <taxon>Enterobacteriaceae</taxon>
        <taxon>Enterobacter</taxon>
        <taxon>Enterobacter cloacae complex</taxon>
    </lineage>
</organism>
<name>A0A376FQ08_ENTAS</name>
<dbReference type="Proteomes" id="UP000255163">
    <property type="component" value="Unassembled WGS sequence"/>
</dbReference>
<proteinExistence type="predicted"/>